<reference evidence="11" key="1">
    <citation type="journal article" date="2017" name="bioRxiv">
        <title>Comparative analysis of the genomes of Stylophora pistillata and Acropora digitifera provides evidence for extensive differences between species of corals.</title>
        <authorList>
            <person name="Voolstra C.R."/>
            <person name="Li Y."/>
            <person name="Liew Y.J."/>
            <person name="Baumgarten S."/>
            <person name="Zoccola D."/>
            <person name="Flot J.-F."/>
            <person name="Tambutte S."/>
            <person name="Allemand D."/>
            <person name="Aranda M."/>
        </authorList>
    </citation>
    <scope>NUCLEOTIDE SEQUENCE [LARGE SCALE GENOMIC DNA]</scope>
</reference>
<dbReference type="GO" id="GO:0004157">
    <property type="term" value="F:dihydropyrimidinase activity"/>
    <property type="evidence" value="ECO:0007669"/>
    <property type="project" value="UniProtKB-EC"/>
</dbReference>
<proteinExistence type="inferred from homology"/>
<dbReference type="FunFam" id="3.20.20.140:FF:000174">
    <property type="entry name" value="Dihydropyrimidinase-related protein 2"/>
    <property type="match status" value="1"/>
</dbReference>
<dbReference type="GO" id="GO:0005829">
    <property type="term" value="C:cytosol"/>
    <property type="evidence" value="ECO:0007669"/>
    <property type="project" value="TreeGrafter"/>
</dbReference>
<dbReference type="InterPro" id="IPR012337">
    <property type="entry name" value="RNaseH-like_sf"/>
</dbReference>
<dbReference type="InterPro" id="IPR036397">
    <property type="entry name" value="RNaseH_sf"/>
</dbReference>
<evidence type="ECO:0000313" key="11">
    <source>
        <dbReference type="Proteomes" id="UP000225706"/>
    </source>
</evidence>
<dbReference type="PROSITE" id="PS50994">
    <property type="entry name" value="INTEGRASE"/>
    <property type="match status" value="1"/>
</dbReference>
<keyword evidence="11" id="KW-1185">Reference proteome</keyword>
<protein>
    <recommendedName>
        <fullName evidence="6">dihydropyrimidinase</fullName>
        <ecNumber evidence="6">3.5.2.2</ecNumber>
    </recommendedName>
</protein>
<comment type="cofactor">
    <cofactor evidence="1">
        <name>Zn(2+)</name>
        <dbReference type="ChEBI" id="CHEBI:29105"/>
    </cofactor>
</comment>
<dbReference type="GO" id="GO:0003676">
    <property type="term" value="F:nucleic acid binding"/>
    <property type="evidence" value="ECO:0007669"/>
    <property type="project" value="InterPro"/>
</dbReference>
<dbReference type="InterPro" id="IPR011778">
    <property type="entry name" value="Hydantoinase/dihydroPyrase"/>
</dbReference>
<feature type="compositionally biased region" description="Gly residues" evidence="8">
    <location>
        <begin position="1018"/>
        <end position="1027"/>
    </location>
</feature>
<dbReference type="Gene3D" id="3.30.420.10">
    <property type="entry name" value="Ribonuclease H-like superfamily/Ribonuclease H"/>
    <property type="match status" value="1"/>
</dbReference>
<evidence type="ECO:0000256" key="6">
    <source>
        <dbReference type="ARBA" id="ARBA00039113"/>
    </source>
</evidence>
<dbReference type="EMBL" id="LSMT01000389">
    <property type="protein sequence ID" value="PFX18847.1"/>
    <property type="molecule type" value="Genomic_DNA"/>
</dbReference>
<dbReference type="Gene3D" id="3.20.20.140">
    <property type="entry name" value="Metal-dependent hydrolases"/>
    <property type="match status" value="2"/>
</dbReference>
<feature type="region of interest" description="Disordered" evidence="8">
    <location>
        <begin position="968"/>
        <end position="1027"/>
    </location>
</feature>
<dbReference type="SUPFAM" id="SSF53098">
    <property type="entry name" value="Ribonuclease H-like"/>
    <property type="match status" value="1"/>
</dbReference>
<evidence type="ECO:0000256" key="7">
    <source>
        <dbReference type="PIRSR" id="PIRSR611778-50"/>
    </source>
</evidence>
<feature type="compositionally biased region" description="Polar residues" evidence="8">
    <location>
        <begin position="536"/>
        <end position="553"/>
    </location>
</feature>
<dbReference type="FunFam" id="3.20.20.140:FF:000076">
    <property type="entry name" value="Dihydropyrimidinase like 2"/>
    <property type="match status" value="1"/>
</dbReference>
<dbReference type="InterPro" id="IPR050378">
    <property type="entry name" value="Metallo-dep_Hydrolases_sf"/>
</dbReference>
<dbReference type="InterPro" id="IPR006680">
    <property type="entry name" value="Amidohydro-rel"/>
</dbReference>
<gene>
    <name evidence="10" type="primary">DPYS</name>
    <name evidence="10" type="ORF">AWC38_SpisGene16759</name>
</gene>
<dbReference type="Proteomes" id="UP000225706">
    <property type="component" value="Unassembled WGS sequence"/>
</dbReference>
<dbReference type="InterPro" id="IPR001584">
    <property type="entry name" value="Integrase_cat-core"/>
</dbReference>
<dbReference type="NCBIfam" id="TIGR02033">
    <property type="entry name" value="D-hydantoinase"/>
    <property type="match status" value="1"/>
</dbReference>
<evidence type="ECO:0000256" key="1">
    <source>
        <dbReference type="ARBA" id="ARBA00001947"/>
    </source>
</evidence>
<comment type="similarity">
    <text evidence="2">Belongs to the metallo-dependent hydrolases superfamily. Hydantoinase/dihydropyrimidinase family.</text>
</comment>
<evidence type="ECO:0000259" key="9">
    <source>
        <dbReference type="PROSITE" id="PS50994"/>
    </source>
</evidence>
<keyword evidence="4" id="KW-0378">Hydrolase</keyword>
<organism evidence="10 11">
    <name type="scientific">Stylophora pistillata</name>
    <name type="common">Smooth cauliflower coral</name>
    <dbReference type="NCBI Taxonomy" id="50429"/>
    <lineage>
        <taxon>Eukaryota</taxon>
        <taxon>Metazoa</taxon>
        <taxon>Cnidaria</taxon>
        <taxon>Anthozoa</taxon>
        <taxon>Hexacorallia</taxon>
        <taxon>Scleractinia</taxon>
        <taxon>Astrocoeniina</taxon>
        <taxon>Pocilloporidae</taxon>
        <taxon>Stylophora</taxon>
    </lineage>
</organism>
<feature type="region of interest" description="Disordered" evidence="8">
    <location>
        <begin position="479"/>
        <end position="563"/>
    </location>
</feature>
<evidence type="ECO:0000256" key="8">
    <source>
        <dbReference type="SAM" id="MobiDB-lite"/>
    </source>
</evidence>
<dbReference type="AlphaFoldDB" id="A0A2B4RR73"/>
<dbReference type="Pfam" id="PF01979">
    <property type="entry name" value="Amidohydro_1"/>
    <property type="match status" value="1"/>
</dbReference>
<evidence type="ECO:0000313" key="10">
    <source>
        <dbReference type="EMBL" id="PFX18847.1"/>
    </source>
</evidence>
<dbReference type="GO" id="GO:0006208">
    <property type="term" value="P:pyrimidine nucleobase catabolic process"/>
    <property type="evidence" value="ECO:0007669"/>
    <property type="project" value="TreeGrafter"/>
</dbReference>
<evidence type="ECO:0000256" key="3">
    <source>
        <dbReference type="ARBA" id="ARBA00022723"/>
    </source>
</evidence>
<dbReference type="CDD" id="cd01314">
    <property type="entry name" value="D-HYD"/>
    <property type="match status" value="1"/>
</dbReference>
<dbReference type="InterPro" id="IPR032466">
    <property type="entry name" value="Metal_Hydrolase"/>
</dbReference>
<comment type="PTM">
    <text evidence="7">Carbamylation allows a single lysine to coordinate two divalent metal cations.</text>
</comment>
<dbReference type="OrthoDB" id="10258955at2759"/>
<dbReference type="EC" id="3.5.2.2" evidence="6"/>
<feature type="compositionally biased region" description="Polar residues" evidence="8">
    <location>
        <begin position="480"/>
        <end position="491"/>
    </location>
</feature>
<dbReference type="Pfam" id="PF00665">
    <property type="entry name" value="rve"/>
    <property type="match status" value="1"/>
</dbReference>
<dbReference type="SUPFAM" id="SSF51338">
    <property type="entry name" value="Composite domain of metallo-dependent hydrolases"/>
    <property type="match status" value="2"/>
</dbReference>
<comment type="caution">
    <text evidence="10">The sequence shown here is derived from an EMBL/GenBank/DDBJ whole genome shotgun (WGS) entry which is preliminary data.</text>
</comment>
<comment type="catalytic activity">
    <reaction evidence="5">
        <text>5,6-dihydrouracil + H2O = 3-(carbamoylamino)propanoate + H(+)</text>
        <dbReference type="Rhea" id="RHEA:16121"/>
        <dbReference type="ChEBI" id="CHEBI:11892"/>
        <dbReference type="ChEBI" id="CHEBI:15377"/>
        <dbReference type="ChEBI" id="CHEBI:15378"/>
        <dbReference type="ChEBI" id="CHEBI:15901"/>
        <dbReference type="EC" id="3.5.2.2"/>
    </reaction>
</comment>
<dbReference type="GO" id="GO:0046872">
    <property type="term" value="F:metal ion binding"/>
    <property type="evidence" value="ECO:0007669"/>
    <property type="project" value="UniProtKB-KW"/>
</dbReference>
<dbReference type="InterPro" id="IPR011059">
    <property type="entry name" value="Metal-dep_hydrolase_composite"/>
</dbReference>
<name>A0A2B4RR73_STYPI</name>
<accession>A0A2B4RR73</accession>
<dbReference type="PANTHER" id="PTHR11647:SF1">
    <property type="entry name" value="COLLAPSIN RESPONSE MEDIATOR PROTEIN"/>
    <property type="match status" value="1"/>
</dbReference>
<evidence type="ECO:0000256" key="2">
    <source>
        <dbReference type="ARBA" id="ARBA00008829"/>
    </source>
</evidence>
<dbReference type="SUPFAM" id="SSF51556">
    <property type="entry name" value="Metallo-dependent hydrolases"/>
    <property type="match status" value="2"/>
</dbReference>
<feature type="domain" description="Integrase catalytic" evidence="9">
    <location>
        <begin position="305"/>
        <end position="475"/>
    </location>
</feature>
<dbReference type="PANTHER" id="PTHR11647">
    <property type="entry name" value="HYDRANTOINASE/DIHYDROPYRIMIDINASE FAMILY MEMBER"/>
    <property type="match status" value="1"/>
</dbReference>
<dbReference type="GO" id="GO:0015074">
    <property type="term" value="P:DNA integration"/>
    <property type="evidence" value="ECO:0007669"/>
    <property type="project" value="InterPro"/>
</dbReference>
<sequence>MASAMAQKDRILIKGGIVVNDDDMIEADVFIESGVIKEVGKNLVVPGGARVIDAQKKLVMPGGIDTHTHMQLPFMGTVAIDDFYTGTRAGLAGGTTMIIDFVIPKKGESLLEAYEVWRKWADEKDSPRSKFNLCKTCMHVHLYENGTYSLKAKKVMEGVPFCVAKDTFYEKLDALKGSKKSNSKLTVFIDDKFYENAKYWLKNEPKNHEQFGLTKTDVGTIKRKQWTIQNDNILSKDRKIVVPKSQLHGILSQAHSSTAHCRRDKTGEFVKRTYAKISQHVVTLFVGLCHLHQQQKSVTDHLKRPITKPIQASNFLAQVQLDLIDFRNLNCSCGKNHNWLLHATDHYCKFSWLFPLSHITSEEVLEAVTQLFWQVGFPKKLHTDNGREFKNKNMIDFCNKHKIDLVHGAPRTPQTQGLVERNNRTVKENLANILKEKQVSLNTWCRFVGEAAYKRNVTIHRATSRSPYELVFGILPHRSMPTTPSPQQCSSMEADRQQEGEDENECAENTIETEVEEPTRVSDINNPTSKRKAEESSSQNRKQIKSQTNQKQNKYNEKMRSTRPSVKKFEVNDYVCVKIDKIDKMCCDYAFHVAVTWWNDDVGDEMETLVKEKGINSFKTFMAYKDVMMLTDEEMYHCYSKCKDIGAIAQVHAENGTLIAENAKKVLAQGITGPEGHELCRTEEVETEACLRAITIANQLNCPLYIVHVMSKSSADAICDARRRGCVVVGEPIAASLGTDGTNYYHKCWRHAAGHVMGPPLRPDPTTPGHLMDLLANDDLQVTGTDNCTFSANQKALGKKDFRKIPNGVNGVEDRMSVIWEKGVASGKMDPCRFVAVTSTTAAKIFNIYPRKGRIAVGSDADVIVWDPEATRVISAKTHHQAVDFNIFEGMECHGVTEVTICQGKVVYEHGELNVVRGSGRFIPTPPYPSYMYGRILKRDVTRKLVKVEREPYNGPVIEIPFSEPIPVVSPSQRKQKQQEQKKSGAARDLHKSGFELSGKQDDDNVPGRSSTRVCKPPGGGSSLSLS</sequence>
<evidence type="ECO:0000256" key="4">
    <source>
        <dbReference type="ARBA" id="ARBA00022801"/>
    </source>
</evidence>
<feature type="compositionally biased region" description="Acidic residues" evidence="8">
    <location>
        <begin position="500"/>
        <end position="516"/>
    </location>
</feature>
<dbReference type="STRING" id="50429.A0A2B4RR73"/>
<keyword evidence="3" id="KW-0479">Metal-binding</keyword>
<feature type="modified residue" description="N6-carboxylysine" evidence="7">
    <location>
        <position position="619"/>
    </location>
</feature>
<evidence type="ECO:0000256" key="5">
    <source>
        <dbReference type="ARBA" id="ARBA00036696"/>
    </source>
</evidence>
<feature type="compositionally biased region" description="Basic and acidic residues" evidence="8">
    <location>
        <begin position="977"/>
        <end position="1003"/>
    </location>
</feature>